<dbReference type="Gene3D" id="2.30.30.320">
    <property type="entry name" value="DUF1653-like domain"/>
    <property type="match status" value="1"/>
</dbReference>
<dbReference type="InterPro" id="IPR023387">
    <property type="entry name" value="DUF1653-like_dom"/>
</dbReference>
<name>A0ABR5AXS9_BACBA</name>
<feature type="domain" description="DUF1653" evidence="1">
    <location>
        <begin position="12"/>
        <end position="65"/>
    </location>
</feature>
<evidence type="ECO:0000313" key="3">
    <source>
        <dbReference type="Proteomes" id="UP000031982"/>
    </source>
</evidence>
<sequence>MIGNEIEVGRVYRNIKNQKFYQVEGIGKYTEEPMALETMVFYKALYQDDQPYWIRPYWLFKEKFEEVDGINDERVGFVSNQEIEEAVKSVYEKK</sequence>
<dbReference type="InterPro" id="IPR037135">
    <property type="entry name" value="DUF1653-like_dom_sf"/>
</dbReference>
<gene>
    <name evidence="2" type="ORF">SD77_2004</name>
</gene>
<protein>
    <recommendedName>
        <fullName evidence="1">DUF1653 domain-containing protein</fullName>
    </recommendedName>
</protein>
<dbReference type="EMBL" id="JXLP01000002">
    <property type="protein sequence ID" value="KIL79550.1"/>
    <property type="molecule type" value="Genomic_DNA"/>
</dbReference>
<comment type="caution">
    <text evidence="2">The sequence shown here is derived from an EMBL/GenBank/DDBJ whole genome shotgun (WGS) entry which is preliminary data.</text>
</comment>
<dbReference type="Proteomes" id="UP000031982">
    <property type="component" value="Unassembled WGS sequence"/>
</dbReference>
<reference evidence="2 3" key="1">
    <citation type="submission" date="2015-01" db="EMBL/GenBank/DDBJ databases">
        <title>Genome Assembly of Bacillus badius MTCC 1458.</title>
        <authorList>
            <person name="Verma A."/>
            <person name="Khatri I."/>
            <person name="Mual P."/>
            <person name="Subramanian S."/>
            <person name="Krishnamurthi S."/>
        </authorList>
    </citation>
    <scope>NUCLEOTIDE SEQUENCE [LARGE SCALE GENOMIC DNA]</scope>
    <source>
        <strain evidence="2 3">MTCC 1458</strain>
    </source>
</reference>
<evidence type="ECO:0000313" key="2">
    <source>
        <dbReference type="EMBL" id="KIL79550.1"/>
    </source>
</evidence>
<accession>A0ABR5AXS9</accession>
<evidence type="ECO:0000259" key="1">
    <source>
        <dbReference type="Pfam" id="PF07866"/>
    </source>
</evidence>
<proteinExistence type="predicted"/>
<dbReference type="Pfam" id="PF07866">
    <property type="entry name" value="DUF1653"/>
    <property type="match status" value="1"/>
</dbReference>
<organism evidence="2 3">
    <name type="scientific">Bacillus badius</name>
    <dbReference type="NCBI Taxonomy" id="1455"/>
    <lineage>
        <taxon>Bacteria</taxon>
        <taxon>Bacillati</taxon>
        <taxon>Bacillota</taxon>
        <taxon>Bacilli</taxon>
        <taxon>Bacillales</taxon>
        <taxon>Bacillaceae</taxon>
        <taxon>Pseudobacillus</taxon>
    </lineage>
</organism>
<dbReference type="RefSeq" id="WP_041113218.1">
    <property type="nucleotide sequence ID" value="NZ_JARTHD010000065.1"/>
</dbReference>
<keyword evidence="3" id="KW-1185">Reference proteome</keyword>